<gene>
    <name evidence="1" type="ORF">C0Q70_18227</name>
</gene>
<sequence>MANLQTRCEVPKGNFIARGLRLMNDNSKELFPATPASSKDKKYMSMYTQDYHSLPVNVILEDLRRKGRQLKRETIRDVLFGQSPTAMYARWNIPKHIMQNPGGEKSAHLSDRTLDVKETKQDTSHLARQSTCKCQAALRFFTSLAGSGLIEVSNGGEQTARLKQVITALDSSSAARRAKATSSSKYDNDEDGRRQTSKRLSFLHLLDENTRRQRWMYTTWHHLPNYGISHLASNPASVYVSPRILQHRHYAIHPDWC</sequence>
<dbReference type="AlphaFoldDB" id="A0A2T7NMM0"/>
<proteinExistence type="predicted"/>
<organism evidence="1 2">
    <name type="scientific">Pomacea canaliculata</name>
    <name type="common">Golden apple snail</name>
    <dbReference type="NCBI Taxonomy" id="400727"/>
    <lineage>
        <taxon>Eukaryota</taxon>
        <taxon>Metazoa</taxon>
        <taxon>Spiralia</taxon>
        <taxon>Lophotrochozoa</taxon>
        <taxon>Mollusca</taxon>
        <taxon>Gastropoda</taxon>
        <taxon>Caenogastropoda</taxon>
        <taxon>Architaenioglossa</taxon>
        <taxon>Ampullarioidea</taxon>
        <taxon>Ampullariidae</taxon>
        <taxon>Pomacea</taxon>
    </lineage>
</organism>
<dbReference type="STRING" id="400727.A0A2T7NMM0"/>
<reference evidence="1 2" key="1">
    <citation type="submission" date="2018-04" db="EMBL/GenBank/DDBJ databases">
        <title>The genome of golden apple snail Pomacea canaliculata provides insight into stress tolerance and invasive adaptation.</title>
        <authorList>
            <person name="Liu C."/>
            <person name="Liu B."/>
            <person name="Ren Y."/>
            <person name="Zhang Y."/>
            <person name="Wang H."/>
            <person name="Li S."/>
            <person name="Jiang F."/>
            <person name="Yin L."/>
            <person name="Zhang G."/>
            <person name="Qian W."/>
            <person name="Fan W."/>
        </authorList>
    </citation>
    <scope>NUCLEOTIDE SEQUENCE [LARGE SCALE GENOMIC DNA]</scope>
    <source>
        <strain evidence="1">SZHN2017</strain>
        <tissue evidence="1">Muscle</tissue>
    </source>
</reference>
<name>A0A2T7NMM0_POMCA</name>
<comment type="caution">
    <text evidence="1">The sequence shown here is derived from an EMBL/GenBank/DDBJ whole genome shotgun (WGS) entry which is preliminary data.</text>
</comment>
<evidence type="ECO:0000313" key="1">
    <source>
        <dbReference type="EMBL" id="PVD22415.1"/>
    </source>
</evidence>
<dbReference type="OrthoDB" id="5958581at2759"/>
<dbReference type="Proteomes" id="UP000245119">
    <property type="component" value="Linkage Group LG11"/>
</dbReference>
<protein>
    <submittedName>
        <fullName evidence="1">Uncharacterized protein</fullName>
    </submittedName>
</protein>
<evidence type="ECO:0000313" key="2">
    <source>
        <dbReference type="Proteomes" id="UP000245119"/>
    </source>
</evidence>
<dbReference type="EMBL" id="PZQS01000011">
    <property type="protein sequence ID" value="PVD22415.1"/>
    <property type="molecule type" value="Genomic_DNA"/>
</dbReference>
<accession>A0A2T7NMM0</accession>
<keyword evidence="2" id="KW-1185">Reference proteome</keyword>